<sequence length="437" mass="45922">MAGETETTMEKPSPSLPLAGRVAIVTGGSRGIGRAITVHLQSLGAKVVINYASNSNQADLLVSELNSAANSSPPVAIAVRVDVSNPDQVKTLFDRAEEEFGCQAHILVNCAGVLNPKYPTVANTTVADWDMMLNEIISADHFNSSSYPIFLSFNSIPFHSNMAESIAAPAPQPQPITQSLLLPLQDRVAIVTGGSRGIGRAISLHLASLGAKIVINYSSNSSEADLVASLINTNNSSSAGNPRAITIKADVSDPAQVKSLFDAAKSAFNSQPHILVNSAGVLDPKYPTLFDTTLEEFDRTFSVNTRGAFLCFKEASNRLKRGGGGRIICLSSSIVGALRPGYGAYAGSKAAVEAMVKILAKELKGTGITANCVAPGPIATEMFFAGKTEEMVRRVVDECPLSRLGESKDVAPVVGFLASDAGEWVNGQVVRVNGGYV</sequence>
<organism evidence="1 2">
    <name type="scientific">Rhododendron molle</name>
    <name type="common">Chinese azalea</name>
    <name type="synonym">Azalea mollis</name>
    <dbReference type="NCBI Taxonomy" id="49168"/>
    <lineage>
        <taxon>Eukaryota</taxon>
        <taxon>Viridiplantae</taxon>
        <taxon>Streptophyta</taxon>
        <taxon>Embryophyta</taxon>
        <taxon>Tracheophyta</taxon>
        <taxon>Spermatophyta</taxon>
        <taxon>Magnoliopsida</taxon>
        <taxon>eudicotyledons</taxon>
        <taxon>Gunneridae</taxon>
        <taxon>Pentapetalae</taxon>
        <taxon>asterids</taxon>
        <taxon>Ericales</taxon>
        <taxon>Ericaceae</taxon>
        <taxon>Ericoideae</taxon>
        <taxon>Rhodoreae</taxon>
        <taxon>Rhododendron</taxon>
    </lineage>
</organism>
<evidence type="ECO:0000313" key="2">
    <source>
        <dbReference type="Proteomes" id="UP001062846"/>
    </source>
</evidence>
<proteinExistence type="predicted"/>
<dbReference type="EMBL" id="CM046390">
    <property type="protein sequence ID" value="KAI8562000.1"/>
    <property type="molecule type" value="Genomic_DNA"/>
</dbReference>
<dbReference type="Proteomes" id="UP001062846">
    <property type="component" value="Chromosome 3"/>
</dbReference>
<gene>
    <name evidence="1" type="ORF">RHMOL_Rhmol03G0000900</name>
</gene>
<reference evidence="1" key="1">
    <citation type="submission" date="2022-02" db="EMBL/GenBank/DDBJ databases">
        <title>Plant Genome Project.</title>
        <authorList>
            <person name="Zhang R.-G."/>
        </authorList>
    </citation>
    <scope>NUCLEOTIDE SEQUENCE</scope>
    <source>
        <strain evidence="1">AT1</strain>
    </source>
</reference>
<keyword evidence="2" id="KW-1185">Reference proteome</keyword>
<protein>
    <submittedName>
        <fullName evidence="1">Uncharacterized protein</fullName>
    </submittedName>
</protein>
<evidence type="ECO:0000313" key="1">
    <source>
        <dbReference type="EMBL" id="KAI8562000.1"/>
    </source>
</evidence>
<name>A0ACC0P909_RHOML</name>
<accession>A0ACC0P909</accession>
<comment type="caution">
    <text evidence="1">The sequence shown here is derived from an EMBL/GenBank/DDBJ whole genome shotgun (WGS) entry which is preliminary data.</text>
</comment>